<evidence type="ECO:0000313" key="3">
    <source>
        <dbReference type="Proteomes" id="UP000237811"/>
    </source>
</evidence>
<dbReference type="RefSeq" id="WP_009688612.1">
    <property type="nucleotide sequence ID" value="NZ_CADFGT010000010.1"/>
</dbReference>
<keyword evidence="1" id="KW-0472">Membrane</keyword>
<keyword evidence="1" id="KW-0812">Transmembrane</keyword>
<protein>
    <submittedName>
        <fullName evidence="2">Uncharacterized protein</fullName>
    </submittedName>
</protein>
<reference evidence="2 3" key="1">
    <citation type="submission" date="2018-03" db="EMBL/GenBank/DDBJ databases">
        <authorList>
            <person name="Nguyen K."/>
            <person name="Fouts D."/>
            <person name="Sutton G."/>
        </authorList>
    </citation>
    <scope>NUCLEOTIDE SEQUENCE [LARGE SCALE GENOMIC DNA]</scope>
    <source>
        <strain evidence="2 3">AU14328</strain>
    </source>
</reference>
<feature type="transmembrane region" description="Helical" evidence="1">
    <location>
        <begin position="26"/>
        <end position="50"/>
    </location>
</feature>
<gene>
    <name evidence="2" type="ORF">C6P99_00845</name>
</gene>
<organism evidence="2 3">
    <name type="scientific">Burkholderia multivorans</name>
    <dbReference type="NCBI Taxonomy" id="87883"/>
    <lineage>
        <taxon>Bacteria</taxon>
        <taxon>Pseudomonadati</taxon>
        <taxon>Pseudomonadota</taxon>
        <taxon>Betaproteobacteria</taxon>
        <taxon>Burkholderiales</taxon>
        <taxon>Burkholderiaceae</taxon>
        <taxon>Burkholderia</taxon>
        <taxon>Burkholderia cepacia complex</taxon>
    </lineage>
</organism>
<name>A0AB37AZF3_9BURK</name>
<proteinExistence type="predicted"/>
<dbReference type="Proteomes" id="UP000237811">
    <property type="component" value="Unassembled WGS sequence"/>
</dbReference>
<evidence type="ECO:0000313" key="2">
    <source>
        <dbReference type="EMBL" id="PRE55995.1"/>
    </source>
</evidence>
<dbReference type="EMBL" id="PVFR01000005">
    <property type="protein sequence ID" value="PRE55995.1"/>
    <property type="molecule type" value="Genomic_DNA"/>
</dbReference>
<comment type="caution">
    <text evidence="2">The sequence shown here is derived from an EMBL/GenBank/DDBJ whole genome shotgun (WGS) entry which is preliminary data.</text>
</comment>
<sequence length="125" mass="14059">MSIKFRIPRYGGAGPALFGVQFKDTYILILSLLIAAVAGKFYGTPAYLGIPFAGYHINKKYIEWCNERLEGFARVALFRLGLKGYGRFRSQQSLYIGDATVINPRNRHLIESILDPSSKEKGKLE</sequence>
<evidence type="ECO:0000256" key="1">
    <source>
        <dbReference type="SAM" id="Phobius"/>
    </source>
</evidence>
<keyword evidence="1" id="KW-1133">Transmembrane helix</keyword>
<dbReference type="AlphaFoldDB" id="A0AB37AZF3"/>
<accession>A0AB37AZF3</accession>